<dbReference type="GO" id="GO:0099095">
    <property type="term" value="F:ligand-gated monoatomic anion channel activity"/>
    <property type="evidence" value="ECO:0007669"/>
    <property type="project" value="UniProtKB-ARBA"/>
</dbReference>
<dbReference type="CDD" id="cd19007">
    <property type="entry name" value="LGIC_ECD_GABAR_GRD-like"/>
    <property type="match status" value="1"/>
</dbReference>
<protein>
    <submittedName>
        <fullName evidence="22">GABA-gated anion channel Grd subunit</fullName>
    </submittedName>
</protein>
<dbReference type="PANTHER" id="PTHR18945">
    <property type="entry name" value="NEUROTRANSMITTER GATED ION CHANNEL"/>
    <property type="match status" value="1"/>
</dbReference>
<evidence type="ECO:0000256" key="10">
    <source>
        <dbReference type="ARBA" id="ARBA00023170"/>
    </source>
</evidence>
<dbReference type="InterPro" id="IPR001390">
    <property type="entry name" value="GABAAa_rcpt"/>
</dbReference>
<evidence type="ECO:0000256" key="15">
    <source>
        <dbReference type="ARBA" id="ARBA00023286"/>
    </source>
</evidence>
<feature type="transmembrane region" description="Helical" evidence="18">
    <location>
        <begin position="313"/>
        <end position="331"/>
    </location>
</feature>
<evidence type="ECO:0000256" key="3">
    <source>
        <dbReference type="ARBA" id="ARBA00022692"/>
    </source>
</evidence>
<evidence type="ECO:0000256" key="2">
    <source>
        <dbReference type="ARBA" id="ARBA00022475"/>
    </source>
</evidence>
<feature type="transmembrane region" description="Helical" evidence="18">
    <location>
        <begin position="247"/>
        <end position="268"/>
    </location>
</feature>
<dbReference type="Pfam" id="PF02932">
    <property type="entry name" value="Neur_chan_memb"/>
    <property type="match status" value="1"/>
</dbReference>
<keyword evidence="2" id="KW-1003">Cell membrane</keyword>
<keyword evidence="9" id="KW-1015">Disulfide bond</keyword>
<feature type="region of interest" description="Disordered" evidence="19">
    <location>
        <begin position="345"/>
        <end position="368"/>
    </location>
</feature>
<keyword evidence="5 18" id="KW-1133">Transmembrane helix</keyword>
<keyword evidence="15" id="KW-1071">Ligand-gated ion channel</keyword>
<proteinExistence type="evidence at transcript level"/>
<evidence type="ECO:0000256" key="19">
    <source>
        <dbReference type="SAM" id="MobiDB-lite"/>
    </source>
</evidence>
<dbReference type="GO" id="GO:0005230">
    <property type="term" value="F:extracellular ligand-gated monoatomic ion channel activity"/>
    <property type="evidence" value="ECO:0007669"/>
    <property type="project" value="InterPro"/>
</dbReference>
<dbReference type="InterPro" id="IPR036719">
    <property type="entry name" value="Neuro-gated_channel_TM_sf"/>
</dbReference>
<evidence type="ECO:0000256" key="5">
    <source>
        <dbReference type="ARBA" id="ARBA00022989"/>
    </source>
</evidence>
<dbReference type="AlphaFoldDB" id="A0AA51UAK4"/>
<name>A0AA51UAK4_9ARAC</name>
<evidence type="ECO:0000259" key="21">
    <source>
        <dbReference type="Pfam" id="PF02932"/>
    </source>
</evidence>
<keyword evidence="16 18" id="KW-0407">Ion channel</keyword>
<keyword evidence="6" id="KW-0770">Synapse</keyword>
<dbReference type="InterPro" id="IPR006028">
    <property type="entry name" value="GABAA/Glycine_rcpt"/>
</dbReference>
<dbReference type="GO" id="GO:0034707">
    <property type="term" value="C:chloride channel complex"/>
    <property type="evidence" value="ECO:0007669"/>
    <property type="project" value="UniProtKB-KW"/>
</dbReference>
<dbReference type="Pfam" id="PF02931">
    <property type="entry name" value="Neur_chan_LBD"/>
    <property type="match status" value="1"/>
</dbReference>
<evidence type="ECO:0000256" key="16">
    <source>
        <dbReference type="ARBA" id="ARBA00023303"/>
    </source>
</evidence>
<keyword evidence="14" id="KW-0628">Postsynaptic cell membrane</keyword>
<dbReference type="InterPro" id="IPR036734">
    <property type="entry name" value="Neur_chan_lig-bd_sf"/>
</dbReference>
<feature type="domain" description="Neurotransmitter-gated ion-channel transmembrane" evidence="21">
    <location>
        <begin position="254"/>
        <end position="480"/>
    </location>
</feature>
<evidence type="ECO:0000256" key="11">
    <source>
        <dbReference type="ARBA" id="ARBA00023173"/>
    </source>
</evidence>
<feature type="signal peptide" evidence="18">
    <location>
        <begin position="1"/>
        <end position="33"/>
    </location>
</feature>
<sequence>MPGSLNPSRSLLLFGCWILHCLLLNWNRPEVASAEVSSTQNISDLLDSLLEGYDYHLRPGVGGPATQVLIDIEVRSMGPVSEVDMSYSMDCYFRQSWVDKRLAYMSKMPHLALSISMLERIWRPDTYFYNGKNSYLHTITTPNKFVRLYRDGSVLYSSRLTIRASCPMKLENFPMDVQRCPLQIGSFGYSERDIQYKWNPARSVVIASDMKLSMFDVTDTPTGNLTERQRKGPFSVLMVSFHLKRHMGYFIIEVYAPCTMLVVLSWVAFWINREATADRVALGVTTVLTMTFLGLECRNNLPKVPYCTALDYYVAISFGFIFATIIQFAIVHHFTKVGSGEYYFPPSPPELSGDEEEKPKNQKPDVTFSSAQTNKISIFCTDEASQTIEESGATSSISHPAQMSETPSSDTSIDIGRSNLSQNGRLSSVRQKKNLQDRRKSYMHRRGSMPHFQLNSVSKVDKASRVIFPLIFLFINLIYWFTYLSGSS</sequence>
<feature type="transmembrane region" description="Helical" evidence="18">
    <location>
        <begin position="280"/>
        <end position="301"/>
    </location>
</feature>
<keyword evidence="13" id="KW-0868">Chloride</keyword>
<evidence type="ECO:0000256" key="1">
    <source>
        <dbReference type="ARBA" id="ARBA00022448"/>
    </source>
</evidence>
<evidence type="ECO:0000256" key="12">
    <source>
        <dbReference type="ARBA" id="ARBA00023180"/>
    </source>
</evidence>
<evidence type="ECO:0000256" key="4">
    <source>
        <dbReference type="ARBA" id="ARBA00022729"/>
    </source>
</evidence>
<keyword evidence="10" id="KW-0675">Receptor</keyword>
<comment type="subcellular location">
    <subcellularLocation>
        <location evidence="17">Postsynaptic cell membrane</location>
        <topology evidence="17">Multi-pass membrane protein</topology>
    </subcellularLocation>
</comment>
<dbReference type="Gene3D" id="1.20.58.390">
    <property type="entry name" value="Neurotransmitter-gated ion-channel transmembrane domain"/>
    <property type="match status" value="1"/>
</dbReference>
<dbReference type="NCBIfam" id="TIGR00860">
    <property type="entry name" value="LIC"/>
    <property type="match status" value="1"/>
</dbReference>
<dbReference type="GO" id="GO:0045211">
    <property type="term" value="C:postsynaptic membrane"/>
    <property type="evidence" value="ECO:0007669"/>
    <property type="project" value="UniProtKB-SubCell"/>
</dbReference>
<dbReference type="SUPFAM" id="SSF63712">
    <property type="entry name" value="Nicotinic receptor ligand binding domain-like"/>
    <property type="match status" value="1"/>
</dbReference>
<dbReference type="PRINTS" id="PR01079">
    <property type="entry name" value="GABAARALPHA"/>
</dbReference>
<feature type="transmembrane region" description="Helical" evidence="18">
    <location>
        <begin position="466"/>
        <end position="483"/>
    </location>
</feature>
<comment type="similarity">
    <text evidence="18">Belongs to the ligand-gated ion channel (TC 1.A.9) family.</text>
</comment>
<evidence type="ECO:0000256" key="7">
    <source>
        <dbReference type="ARBA" id="ARBA00023065"/>
    </source>
</evidence>
<dbReference type="PRINTS" id="PR00253">
    <property type="entry name" value="GABAARECEPTR"/>
</dbReference>
<keyword evidence="12" id="KW-0325">Glycoprotein</keyword>
<evidence type="ECO:0000256" key="6">
    <source>
        <dbReference type="ARBA" id="ARBA00023018"/>
    </source>
</evidence>
<dbReference type="InterPro" id="IPR018000">
    <property type="entry name" value="Neurotransmitter_ion_chnl_CS"/>
</dbReference>
<keyword evidence="1 18" id="KW-0813">Transport</keyword>
<dbReference type="Gene3D" id="2.70.170.10">
    <property type="entry name" value="Neurotransmitter-gated ion-channel ligand-binding domain"/>
    <property type="match status" value="1"/>
</dbReference>
<dbReference type="CDD" id="cd19049">
    <property type="entry name" value="LGIC_TM_anion"/>
    <property type="match status" value="1"/>
</dbReference>
<evidence type="ECO:0000256" key="8">
    <source>
        <dbReference type="ARBA" id="ARBA00023136"/>
    </source>
</evidence>
<dbReference type="PRINTS" id="PR00252">
    <property type="entry name" value="NRIONCHANNEL"/>
</dbReference>
<evidence type="ECO:0000256" key="13">
    <source>
        <dbReference type="ARBA" id="ARBA00023214"/>
    </source>
</evidence>
<dbReference type="GO" id="GO:0004890">
    <property type="term" value="F:GABA-A receptor activity"/>
    <property type="evidence" value="ECO:0007669"/>
    <property type="project" value="InterPro"/>
</dbReference>
<evidence type="ECO:0000256" key="14">
    <source>
        <dbReference type="ARBA" id="ARBA00023257"/>
    </source>
</evidence>
<evidence type="ECO:0000256" key="9">
    <source>
        <dbReference type="ARBA" id="ARBA00023157"/>
    </source>
</evidence>
<dbReference type="FunFam" id="2.70.170.10:FF:000043">
    <property type="entry name" value="Gamma-aminobutyric acid receptor alpha-like"/>
    <property type="match status" value="1"/>
</dbReference>
<dbReference type="EMBL" id="OR193779">
    <property type="protein sequence ID" value="WMV64436.1"/>
    <property type="molecule type" value="mRNA"/>
</dbReference>
<feature type="domain" description="Neurotransmitter-gated ion-channel ligand-binding" evidence="20">
    <location>
        <begin position="44"/>
        <end position="246"/>
    </location>
</feature>
<gene>
    <name evidence="22" type="primary">Grd1</name>
</gene>
<dbReference type="GO" id="GO:0005254">
    <property type="term" value="F:chloride channel activity"/>
    <property type="evidence" value="ECO:0007669"/>
    <property type="project" value="UniProtKB-KW"/>
</dbReference>
<dbReference type="PROSITE" id="PS00236">
    <property type="entry name" value="NEUROTR_ION_CHANNEL"/>
    <property type="match status" value="1"/>
</dbReference>
<dbReference type="SUPFAM" id="SSF90112">
    <property type="entry name" value="Neurotransmitter-gated ion-channel transmembrane pore"/>
    <property type="match status" value="1"/>
</dbReference>
<reference evidence="22" key="1">
    <citation type="submission" date="2023-06" db="EMBL/GenBank/DDBJ databases">
        <authorList>
            <person name="Wang J.T."/>
            <person name="Liu Z.W."/>
        </authorList>
    </citation>
    <scope>NUCLEOTIDE SEQUENCE</scope>
</reference>
<accession>A0AA51UAK4</accession>
<dbReference type="InterPro" id="IPR038050">
    <property type="entry name" value="Neuro_actylchol_rec"/>
</dbReference>
<keyword evidence="11" id="KW-0869">Chloride channel</keyword>
<evidence type="ECO:0000256" key="18">
    <source>
        <dbReference type="RuleBase" id="RU000687"/>
    </source>
</evidence>
<dbReference type="InterPro" id="IPR006029">
    <property type="entry name" value="Neurotrans-gated_channel_TM"/>
</dbReference>
<organism evidence="22">
    <name type="scientific">Pardosa pseudoannulata</name>
    <dbReference type="NCBI Taxonomy" id="330961"/>
    <lineage>
        <taxon>Eukaryota</taxon>
        <taxon>Metazoa</taxon>
        <taxon>Ecdysozoa</taxon>
        <taxon>Arthropoda</taxon>
        <taxon>Chelicerata</taxon>
        <taxon>Arachnida</taxon>
        <taxon>Araneae</taxon>
        <taxon>Araneomorphae</taxon>
        <taxon>Entelegynae</taxon>
        <taxon>Lycosoidea</taxon>
        <taxon>Lycosidae</taxon>
        <taxon>Pardosa</taxon>
    </lineage>
</organism>
<evidence type="ECO:0000259" key="20">
    <source>
        <dbReference type="Pfam" id="PF02931"/>
    </source>
</evidence>
<keyword evidence="8 18" id="KW-0472">Membrane</keyword>
<dbReference type="InterPro" id="IPR006202">
    <property type="entry name" value="Neur_chan_lig-bd"/>
</dbReference>
<keyword evidence="7 18" id="KW-0406">Ion transport</keyword>
<keyword evidence="4 18" id="KW-0732">Signal</keyword>
<evidence type="ECO:0000313" key="22">
    <source>
        <dbReference type="EMBL" id="WMV64436.1"/>
    </source>
</evidence>
<keyword evidence="3 18" id="KW-0812">Transmembrane</keyword>
<evidence type="ECO:0000256" key="17">
    <source>
        <dbReference type="ARBA" id="ARBA00034104"/>
    </source>
</evidence>
<dbReference type="InterPro" id="IPR006201">
    <property type="entry name" value="Neur_channel"/>
</dbReference>
<feature type="chain" id="PRO_5041483072" evidence="18">
    <location>
        <begin position="34"/>
        <end position="488"/>
    </location>
</feature>
<feature type="region of interest" description="Disordered" evidence="19">
    <location>
        <begin position="390"/>
        <end position="417"/>
    </location>
</feature>